<dbReference type="AlphaFoldDB" id="A0A855EVM3"/>
<name>A0A855EVM3_RAOOR</name>
<sequence>MINVPLKNMNDTHLSALTPDMLNSSKKESESESIETESFLLEKFKRISMEYASHKAIAKQANSNFVPIRDCYGVVDDITQNGQNTVFEARIYQNTSNEFIEVIRAPISAFKQSDAELLNVGSVFYWKAGYRSTDKGTRVKVNEFNLRRIIREKSVIRKKRVDQVVDELLSIFK</sequence>
<protein>
    <submittedName>
        <fullName evidence="1">Uncharacterized protein</fullName>
    </submittedName>
</protein>
<dbReference type="EMBL" id="NKYI01000028">
    <property type="protein sequence ID" value="PIK82589.1"/>
    <property type="molecule type" value="Genomic_DNA"/>
</dbReference>
<gene>
    <name evidence="1" type="ORF">CFY86_20730</name>
</gene>
<evidence type="ECO:0000313" key="2">
    <source>
        <dbReference type="Proteomes" id="UP000229713"/>
    </source>
</evidence>
<proteinExistence type="predicted"/>
<reference evidence="1 2" key="1">
    <citation type="submission" date="2017-07" db="EMBL/GenBank/DDBJ databases">
        <title>Raoultella ornithinolytica strain HH3 draft genome.</title>
        <authorList>
            <person name="Duceppe M.-O."/>
            <person name="Huang H."/>
            <person name="Phipps-Todd B."/>
        </authorList>
    </citation>
    <scope>NUCLEOTIDE SEQUENCE [LARGE SCALE GENOMIC DNA]</scope>
    <source>
        <strain evidence="1 2">HH3</strain>
    </source>
</reference>
<dbReference type="Proteomes" id="UP000229713">
    <property type="component" value="Unassembled WGS sequence"/>
</dbReference>
<organism evidence="1 2">
    <name type="scientific">Raoultella ornithinolytica</name>
    <name type="common">Klebsiella ornithinolytica</name>
    <dbReference type="NCBI Taxonomy" id="54291"/>
    <lineage>
        <taxon>Bacteria</taxon>
        <taxon>Pseudomonadati</taxon>
        <taxon>Pseudomonadota</taxon>
        <taxon>Gammaproteobacteria</taxon>
        <taxon>Enterobacterales</taxon>
        <taxon>Enterobacteriaceae</taxon>
        <taxon>Klebsiella/Raoultella group</taxon>
        <taxon>Raoultella</taxon>
    </lineage>
</organism>
<evidence type="ECO:0000313" key="1">
    <source>
        <dbReference type="EMBL" id="PIK82589.1"/>
    </source>
</evidence>
<accession>A0A855EVM3</accession>
<comment type="caution">
    <text evidence="1">The sequence shown here is derived from an EMBL/GenBank/DDBJ whole genome shotgun (WGS) entry which is preliminary data.</text>
</comment>